<accession>A0ABV9L333</accession>
<feature type="domain" description="LamG-like jellyroll fold" evidence="4">
    <location>
        <begin position="190"/>
        <end position="325"/>
    </location>
</feature>
<dbReference type="InterPro" id="IPR013320">
    <property type="entry name" value="ConA-like_dom_sf"/>
</dbReference>
<dbReference type="Pfam" id="PF13385">
    <property type="entry name" value="Laminin_G_3"/>
    <property type="match status" value="1"/>
</dbReference>
<evidence type="ECO:0000256" key="1">
    <source>
        <dbReference type="ARBA" id="ARBA00022729"/>
    </source>
</evidence>
<protein>
    <submittedName>
        <fullName evidence="5">DUF1735 and LamG domain-containing protein</fullName>
    </submittedName>
</protein>
<name>A0ABV9L333_9BACT</name>
<keyword evidence="1 3" id="KW-0732">Signal</keyword>
<dbReference type="SMART" id="SM00560">
    <property type="entry name" value="LamGL"/>
    <property type="match status" value="1"/>
</dbReference>
<dbReference type="InterPro" id="IPR013728">
    <property type="entry name" value="BT_3987-like_N"/>
</dbReference>
<reference evidence="6" key="1">
    <citation type="journal article" date="2019" name="Int. J. Syst. Evol. Microbiol.">
        <title>The Global Catalogue of Microorganisms (GCM) 10K type strain sequencing project: providing services to taxonomists for standard genome sequencing and annotation.</title>
        <authorList>
            <consortium name="The Broad Institute Genomics Platform"/>
            <consortium name="The Broad Institute Genome Sequencing Center for Infectious Disease"/>
            <person name="Wu L."/>
            <person name="Ma J."/>
        </authorList>
    </citation>
    <scope>NUCLEOTIDE SEQUENCE [LARGE SCALE GENOMIC DNA]</scope>
    <source>
        <strain evidence="6">CCUG 66188</strain>
    </source>
</reference>
<dbReference type="InterPro" id="IPR006558">
    <property type="entry name" value="LamG-like"/>
</dbReference>
<evidence type="ECO:0000259" key="4">
    <source>
        <dbReference type="SMART" id="SM00560"/>
    </source>
</evidence>
<dbReference type="SUPFAM" id="SSF49899">
    <property type="entry name" value="Concanavalin A-like lectins/glucanases"/>
    <property type="match status" value="1"/>
</dbReference>
<dbReference type="Gene3D" id="2.60.120.200">
    <property type="match status" value="1"/>
</dbReference>
<comment type="caution">
    <text evidence="5">The sequence shown here is derived from an EMBL/GenBank/DDBJ whole genome shotgun (WGS) entry which is preliminary data.</text>
</comment>
<gene>
    <name evidence="5" type="ORF">ACFO6W_23865</name>
</gene>
<proteinExistence type="predicted"/>
<organism evidence="5 6">
    <name type="scientific">Dysgonomonas termitidis</name>
    <dbReference type="NCBI Taxonomy" id="1516126"/>
    <lineage>
        <taxon>Bacteria</taxon>
        <taxon>Pseudomonadati</taxon>
        <taxon>Bacteroidota</taxon>
        <taxon>Bacteroidia</taxon>
        <taxon>Bacteroidales</taxon>
        <taxon>Dysgonomonadaceae</taxon>
        <taxon>Dysgonomonas</taxon>
    </lineage>
</organism>
<evidence type="ECO:0000256" key="2">
    <source>
        <dbReference type="ARBA" id="ARBA00023157"/>
    </source>
</evidence>
<evidence type="ECO:0000313" key="6">
    <source>
        <dbReference type="Proteomes" id="UP001596023"/>
    </source>
</evidence>
<sequence>MKTRIILFIAALLSVLYSCKDADEFQNVIYFTGTENSPVLKMSIEEPTDLGISVRASAITKNDINVTVAVNEALVDKYNKENGTNYKTLSTDIYDISNTNLQIKAGKYISEPLKLSIKSLNEFTDEDIYCVPMEIKNVQGGDFPVLDASRIIYLVINKTIITKAANLSGNYFKVDFENKDLGKGDLSAVNELTMEARIYVDRFQTTNPFISTIMGLEENFLLRIGDVTIDNNQLQLAGGGYPVTSVNGLSANAWTHVAVTYDGKLIKLYVNGELESYVEAPRGPVNLAGLDGDRKFYIGQTALYGRYLYGKISEVRVWTKALTKEEIQNGICAVSPASEGLLAYWKFNSAKSDTELNVVPDLTGNGYHAKGIRNVSWVEGVRCP</sequence>
<evidence type="ECO:0000256" key="3">
    <source>
        <dbReference type="SAM" id="SignalP"/>
    </source>
</evidence>
<evidence type="ECO:0000313" key="5">
    <source>
        <dbReference type="EMBL" id="MFC4676723.1"/>
    </source>
</evidence>
<dbReference type="EMBL" id="JBHSGN010000156">
    <property type="protein sequence ID" value="MFC4676723.1"/>
    <property type="molecule type" value="Genomic_DNA"/>
</dbReference>
<feature type="chain" id="PRO_5047421333" evidence="3">
    <location>
        <begin position="23"/>
        <end position="384"/>
    </location>
</feature>
<dbReference type="Pfam" id="PF08522">
    <property type="entry name" value="BT_3987-like_N"/>
    <property type="match status" value="1"/>
</dbReference>
<dbReference type="Gene3D" id="2.60.40.1740">
    <property type="entry name" value="hypothetical protein (bacova_03559)"/>
    <property type="match status" value="1"/>
</dbReference>
<dbReference type="PROSITE" id="PS51257">
    <property type="entry name" value="PROKAR_LIPOPROTEIN"/>
    <property type="match status" value="1"/>
</dbReference>
<keyword evidence="2" id="KW-1015">Disulfide bond</keyword>
<feature type="signal peptide" evidence="3">
    <location>
        <begin position="1"/>
        <end position="22"/>
    </location>
</feature>
<dbReference type="RefSeq" id="WP_380001229.1">
    <property type="nucleotide sequence ID" value="NZ_JBHSGN010000156.1"/>
</dbReference>
<dbReference type="Proteomes" id="UP001596023">
    <property type="component" value="Unassembled WGS sequence"/>
</dbReference>
<keyword evidence="6" id="KW-1185">Reference proteome</keyword>